<dbReference type="InterPro" id="IPR008333">
    <property type="entry name" value="Cbr1-like_FAD-bd_dom"/>
</dbReference>
<dbReference type="InterPro" id="IPR036010">
    <property type="entry name" value="2Fe-2S_ferredoxin-like_sf"/>
</dbReference>
<dbReference type="Pfam" id="PF00111">
    <property type="entry name" value="Fer2"/>
    <property type="match status" value="1"/>
</dbReference>
<dbReference type="KEGG" id="mbur:EQU24_05740"/>
<dbReference type="InterPro" id="IPR039261">
    <property type="entry name" value="FNR_nucleotide-bd"/>
</dbReference>
<evidence type="ECO:0000259" key="3">
    <source>
        <dbReference type="PROSITE" id="PS51384"/>
    </source>
</evidence>
<dbReference type="Proteomes" id="UP000305881">
    <property type="component" value="Chromosome"/>
</dbReference>
<dbReference type="SUPFAM" id="SSF54292">
    <property type="entry name" value="2Fe-2S ferredoxin-like"/>
    <property type="match status" value="1"/>
</dbReference>
<evidence type="ECO:0000313" key="5">
    <source>
        <dbReference type="Proteomes" id="UP000305881"/>
    </source>
</evidence>
<dbReference type="STRING" id="675511.GCA_000341735_01863"/>
<sequence>MALKKIILDEHETACQEGETVLEALLRDNVDIPFSCKQGACQSCMVRSLDVSPPAHAQKGLKDVLCKQNHFLACLCYPEQDMSITLGHQPEYFTEGTVVAKELLNPETVLLTIQCKDALDYYAGQFVNLKRADGLIRSYSISNSRRHAEKLSFHIRRLAGGKFSEWVHQELNVGDTISVSDPQGLCYYLPDKMEQSLLLIGTGSGLAPLAGIIHEALEEGHSGPIHLYHGSRDVDGLYWIDEMRELAEKYENFHYTPCVSRGDAPEGVAHGRANDVAMGNIPDLKGWRVYLCGHPDMVNQAKRMAYLNGASLQNIYSDAFHVASPTLD</sequence>
<dbReference type="PRINTS" id="PR00371">
    <property type="entry name" value="FPNCR"/>
</dbReference>
<dbReference type="InterPro" id="IPR017938">
    <property type="entry name" value="Riboflavin_synthase-like_b-brl"/>
</dbReference>
<dbReference type="SUPFAM" id="SSF63380">
    <property type="entry name" value="Riboflavin synthase domain-like"/>
    <property type="match status" value="1"/>
</dbReference>
<dbReference type="SUPFAM" id="SSF52343">
    <property type="entry name" value="Ferredoxin reductase-like, C-terminal NADP-linked domain"/>
    <property type="match status" value="1"/>
</dbReference>
<dbReference type="OrthoDB" id="9806195at2"/>
<proteinExistence type="predicted"/>
<accession>A0A4P9UKR6</accession>
<dbReference type="InterPro" id="IPR001709">
    <property type="entry name" value="Flavoprot_Pyr_Nucl_cyt_Rdtase"/>
</dbReference>
<dbReference type="Gene3D" id="3.10.20.30">
    <property type="match status" value="1"/>
</dbReference>
<feature type="domain" description="FAD-binding FR-type" evidence="3">
    <location>
        <begin position="91"/>
        <end position="189"/>
    </location>
</feature>
<dbReference type="PANTHER" id="PTHR47354">
    <property type="entry name" value="NADH OXIDOREDUCTASE HCR"/>
    <property type="match status" value="1"/>
</dbReference>
<dbReference type="Gene3D" id="2.40.30.10">
    <property type="entry name" value="Translation factors"/>
    <property type="match status" value="1"/>
</dbReference>
<reference evidence="5" key="1">
    <citation type="journal article" date="2019" name="J. Bacteriol.">
        <title>A Mutagenic Screen Identifies a TonB-Dependent Receptor Required for the Lanthanide Metal Switch in the Type I Methanotroph 'Methylotuvimicrobium buryatense' 5GB1C.</title>
        <authorList>
            <person name="Groom J.D."/>
            <person name="Ford S.M."/>
            <person name="Pesesky M.W."/>
            <person name="Lidstrom M.E."/>
        </authorList>
    </citation>
    <scope>NUCLEOTIDE SEQUENCE [LARGE SCALE GENOMIC DNA]</scope>
    <source>
        <strain evidence="5">5GB1C</strain>
    </source>
</reference>
<dbReference type="RefSeq" id="WP_017840408.1">
    <property type="nucleotide sequence ID" value="NZ_CP035467.1"/>
</dbReference>
<dbReference type="PROSITE" id="PS51384">
    <property type="entry name" value="FAD_FR"/>
    <property type="match status" value="1"/>
</dbReference>
<dbReference type="Pfam" id="PF00175">
    <property type="entry name" value="NAD_binding_1"/>
    <property type="match status" value="1"/>
</dbReference>
<dbReference type="Pfam" id="PF00970">
    <property type="entry name" value="FAD_binding_6"/>
    <property type="match status" value="1"/>
</dbReference>
<keyword evidence="5" id="KW-1185">Reference proteome</keyword>
<organism evidence="4 5">
    <name type="scientific">Methylotuvimicrobium buryatense</name>
    <name type="common">Methylomicrobium buryatense</name>
    <dbReference type="NCBI Taxonomy" id="95641"/>
    <lineage>
        <taxon>Bacteria</taxon>
        <taxon>Pseudomonadati</taxon>
        <taxon>Pseudomonadota</taxon>
        <taxon>Gammaproteobacteria</taxon>
        <taxon>Methylococcales</taxon>
        <taxon>Methylococcaceae</taxon>
        <taxon>Methylotuvimicrobium</taxon>
    </lineage>
</organism>
<dbReference type="InterPro" id="IPR017927">
    <property type="entry name" value="FAD-bd_FR_type"/>
</dbReference>
<dbReference type="GO" id="GO:0051536">
    <property type="term" value="F:iron-sulfur cluster binding"/>
    <property type="evidence" value="ECO:0007669"/>
    <property type="project" value="InterPro"/>
</dbReference>
<dbReference type="CDD" id="cd00207">
    <property type="entry name" value="fer2"/>
    <property type="match status" value="1"/>
</dbReference>
<dbReference type="PRINTS" id="PR00410">
    <property type="entry name" value="PHEHYDRXLASE"/>
</dbReference>
<dbReference type="EMBL" id="CP035467">
    <property type="protein sequence ID" value="QCW81804.1"/>
    <property type="molecule type" value="Genomic_DNA"/>
</dbReference>
<evidence type="ECO:0000256" key="1">
    <source>
        <dbReference type="ARBA" id="ARBA00034078"/>
    </source>
</evidence>
<dbReference type="PROSITE" id="PS51085">
    <property type="entry name" value="2FE2S_FER_2"/>
    <property type="match status" value="1"/>
</dbReference>
<dbReference type="InterPro" id="IPR012675">
    <property type="entry name" value="Beta-grasp_dom_sf"/>
</dbReference>
<name>A0A4P9UKR6_METBY</name>
<dbReference type="InterPro" id="IPR001433">
    <property type="entry name" value="OxRdtase_FAD/NAD-bd"/>
</dbReference>
<evidence type="ECO:0000259" key="2">
    <source>
        <dbReference type="PROSITE" id="PS51085"/>
    </source>
</evidence>
<evidence type="ECO:0000313" key="4">
    <source>
        <dbReference type="EMBL" id="QCW81804.1"/>
    </source>
</evidence>
<dbReference type="CDD" id="cd06194">
    <property type="entry name" value="FNR_N-term_Iron_sulfur_binding"/>
    <property type="match status" value="1"/>
</dbReference>
<dbReference type="InterPro" id="IPR001041">
    <property type="entry name" value="2Fe-2S_ferredoxin-type"/>
</dbReference>
<dbReference type="Gene3D" id="3.40.50.80">
    <property type="entry name" value="Nucleotide-binding domain of ferredoxin-NADP reductase (FNR) module"/>
    <property type="match status" value="1"/>
</dbReference>
<protein>
    <submittedName>
        <fullName evidence="4">2Fe-2S iron-sulfur cluster binding domain-containing protein</fullName>
    </submittedName>
</protein>
<dbReference type="InterPro" id="IPR050415">
    <property type="entry name" value="MRET"/>
</dbReference>
<dbReference type="AlphaFoldDB" id="A0A4P9UKR6"/>
<dbReference type="GO" id="GO:0016491">
    <property type="term" value="F:oxidoreductase activity"/>
    <property type="evidence" value="ECO:0007669"/>
    <property type="project" value="InterPro"/>
</dbReference>
<feature type="domain" description="2Fe-2S ferredoxin-type" evidence="2">
    <location>
        <begin position="4"/>
        <end position="90"/>
    </location>
</feature>
<comment type="cofactor">
    <cofactor evidence="1">
        <name>[2Fe-2S] cluster</name>
        <dbReference type="ChEBI" id="CHEBI:190135"/>
    </cofactor>
</comment>
<dbReference type="PANTHER" id="PTHR47354:SF5">
    <property type="entry name" value="PROTEIN RFBI"/>
    <property type="match status" value="1"/>
</dbReference>
<gene>
    <name evidence="4" type="ORF">EQU24_05740</name>
</gene>